<evidence type="ECO:0000256" key="3">
    <source>
        <dbReference type="ARBA" id="ARBA00023315"/>
    </source>
</evidence>
<keyword evidence="2 4" id="KW-0808">Transferase</keyword>
<comment type="function">
    <text evidence="4">Functions in the N-end rule pathway of protein degradation where it conjugates Leu, Phe and, less efficiently, Met from aminoacyl-tRNAs to the N-termini of proteins containing an N-terminal arginine or lysine.</text>
</comment>
<keyword evidence="6" id="KW-1185">Reference proteome</keyword>
<evidence type="ECO:0000256" key="1">
    <source>
        <dbReference type="ARBA" id="ARBA00022490"/>
    </source>
</evidence>
<evidence type="ECO:0000256" key="4">
    <source>
        <dbReference type="HAMAP-Rule" id="MF_00688"/>
    </source>
</evidence>
<sequence length="205" mass="23145">MERGSAKGSGITPELLLNAYSIGLFPMSESAEDTELFWVEPEVRGIIPLDGLHISHSLRKQLRRSPYEIRFNHDFDAVMAACAMPAPDRPQTWINAEIRSLYNALHRMGHAHSVEAYEDGELVGGLYGVSLRAAFFGESMFSRRPNASKICLVHLVERLRANRFQLLDTQFTTDHLKTMGAIDISKDRYMTLLNAALVWPDQPFP</sequence>
<dbReference type="GO" id="GO:0008914">
    <property type="term" value="F:leucyl-tRNA--protein transferase activity"/>
    <property type="evidence" value="ECO:0007669"/>
    <property type="project" value="UniProtKB-UniRule"/>
</dbReference>
<dbReference type="NCBIfam" id="TIGR00667">
    <property type="entry name" value="aat"/>
    <property type="match status" value="1"/>
</dbReference>
<dbReference type="eggNOG" id="COG2360">
    <property type="taxonomic scope" value="Bacteria"/>
</dbReference>
<evidence type="ECO:0000256" key="2">
    <source>
        <dbReference type="ARBA" id="ARBA00022679"/>
    </source>
</evidence>
<dbReference type="InterPro" id="IPR042203">
    <property type="entry name" value="Leu/Phe-tRNA_Trfase_C"/>
</dbReference>
<keyword evidence="3 4" id="KW-0012">Acyltransferase</keyword>
<dbReference type="OrthoDB" id="9790282at2"/>
<protein>
    <recommendedName>
        <fullName evidence="4">Leucyl/phenylalanyl-tRNA--protein transferase</fullName>
        <ecNumber evidence="4">2.3.2.6</ecNumber>
    </recommendedName>
    <alternativeName>
        <fullName evidence="4">L/F-transferase</fullName>
    </alternativeName>
    <alternativeName>
        <fullName evidence="4">Leucyltransferase</fullName>
    </alternativeName>
    <alternativeName>
        <fullName evidence="4">Phenyalanyltransferase</fullName>
    </alternativeName>
</protein>
<evidence type="ECO:0000313" key="6">
    <source>
        <dbReference type="Proteomes" id="UP000191135"/>
    </source>
</evidence>
<dbReference type="GO" id="GO:0005737">
    <property type="term" value="C:cytoplasm"/>
    <property type="evidence" value="ECO:0007669"/>
    <property type="project" value="UniProtKB-SubCell"/>
</dbReference>
<dbReference type="Proteomes" id="UP000191135">
    <property type="component" value="Chromosome"/>
</dbReference>
<dbReference type="Pfam" id="PF03588">
    <property type="entry name" value="Leu_Phe_trans"/>
    <property type="match status" value="1"/>
</dbReference>
<comment type="subcellular location">
    <subcellularLocation>
        <location evidence="4">Cytoplasm</location>
    </subcellularLocation>
</comment>
<dbReference type="Gene3D" id="3.40.630.70">
    <property type="entry name" value="Leucyl/phenylalanyl-tRNA-protein transferase, C-terminal domain"/>
    <property type="match status" value="1"/>
</dbReference>
<comment type="catalytic activity">
    <reaction evidence="4">
        <text>L-phenylalanyl-tRNA(Phe) + an N-terminal L-alpha-aminoacyl-[protein] = an N-terminal L-phenylalanyl-L-alpha-aminoacyl-[protein] + tRNA(Phe)</text>
        <dbReference type="Rhea" id="RHEA:43632"/>
        <dbReference type="Rhea" id="RHEA-COMP:9668"/>
        <dbReference type="Rhea" id="RHEA-COMP:9699"/>
        <dbReference type="Rhea" id="RHEA-COMP:10636"/>
        <dbReference type="Rhea" id="RHEA-COMP:10637"/>
        <dbReference type="ChEBI" id="CHEBI:78442"/>
        <dbReference type="ChEBI" id="CHEBI:78531"/>
        <dbReference type="ChEBI" id="CHEBI:78597"/>
        <dbReference type="ChEBI" id="CHEBI:83561"/>
        <dbReference type="EC" id="2.3.2.6"/>
    </reaction>
</comment>
<dbReference type="SUPFAM" id="SSF55729">
    <property type="entry name" value="Acyl-CoA N-acyltransferases (Nat)"/>
    <property type="match status" value="1"/>
</dbReference>
<comment type="catalytic activity">
    <reaction evidence="4">
        <text>N-terminal L-arginyl-[protein] + L-leucyl-tRNA(Leu) = N-terminal L-leucyl-L-arginyl-[protein] + tRNA(Leu) + H(+)</text>
        <dbReference type="Rhea" id="RHEA:50416"/>
        <dbReference type="Rhea" id="RHEA-COMP:9613"/>
        <dbReference type="Rhea" id="RHEA-COMP:9622"/>
        <dbReference type="Rhea" id="RHEA-COMP:12672"/>
        <dbReference type="Rhea" id="RHEA-COMP:12673"/>
        <dbReference type="ChEBI" id="CHEBI:15378"/>
        <dbReference type="ChEBI" id="CHEBI:64719"/>
        <dbReference type="ChEBI" id="CHEBI:78442"/>
        <dbReference type="ChEBI" id="CHEBI:78494"/>
        <dbReference type="ChEBI" id="CHEBI:133044"/>
        <dbReference type="EC" id="2.3.2.6"/>
    </reaction>
</comment>
<dbReference type="PANTHER" id="PTHR30098">
    <property type="entry name" value="LEUCYL/PHENYLALANYL-TRNA--PROTEIN TRANSFERASE"/>
    <property type="match status" value="1"/>
</dbReference>
<name>A0A1U9Z255_9HYPH</name>
<comment type="similarity">
    <text evidence="4">Belongs to the L/F-transferase family.</text>
</comment>
<dbReference type="STRING" id="1122214.Mame_02443"/>
<dbReference type="GO" id="GO:0030163">
    <property type="term" value="P:protein catabolic process"/>
    <property type="evidence" value="ECO:0007669"/>
    <property type="project" value="UniProtKB-UniRule"/>
</dbReference>
<dbReference type="KEGG" id="mmed:Mame_02443"/>
<accession>A0A1U9Z255</accession>
<dbReference type="InterPro" id="IPR004616">
    <property type="entry name" value="Leu/Phe-tRNA_Trfase"/>
</dbReference>
<dbReference type="FunFam" id="3.40.630.70:FF:000001">
    <property type="entry name" value="Leucyl/phenylalanyl-tRNA--protein transferase"/>
    <property type="match status" value="1"/>
</dbReference>
<reference evidence="5 6" key="1">
    <citation type="submission" date="2017-03" db="EMBL/GenBank/DDBJ databases">
        <title>Foreign affairs: Plasmid Transfer between Roseobacters and Rhizobia.</title>
        <authorList>
            <person name="Bartling P."/>
            <person name="Bunk B."/>
            <person name="Overmann J."/>
            <person name="Brinkmann H."/>
            <person name="Petersen J."/>
        </authorList>
    </citation>
    <scope>NUCLEOTIDE SEQUENCE [LARGE SCALE GENOMIC DNA]</scope>
    <source>
        <strain evidence="5 6">MACL11</strain>
    </source>
</reference>
<dbReference type="EMBL" id="CP020330">
    <property type="protein sequence ID" value="AQZ51771.1"/>
    <property type="molecule type" value="Genomic_DNA"/>
</dbReference>
<organism evidence="5 6">
    <name type="scientific">Martelella mediterranea DSM 17316</name>
    <dbReference type="NCBI Taxonomy" id="1122214"/>
    <lineage>
        <taxon>Bacteria</taxon>
        <taxon>Pseudomonadati</taxon>
        <taxon>Pseudomonadota</taxon>
        <taxon>Alphaproteobacteria</taxon>
        <taxon>Hyphomicrobiales</taxon>
        <taxon>Aurantimonadaceae</taxon>
        <taxon>Martelella</taxon>
    </lineage>
</organism>
<proteinExistence type="inferred from homology"/>
<dbReference type="RefSeq" id="WP_018063633.1">
    <property type="nucleotide sequence ID" value="NZ_AQWH01000004.1"/>
</dbReference>
<keyword evidence="1 4" id="KW-0963">Cytoplasm</keyword>
<dbReference type="PANTHER" id="PTHR30098:SF2">
    <property type="entry name" value="LEUCYL_PHENYLALANYL-TRNA--PROTEIN TRANSFERASE"/>
    <property type="match status" value="1"/>
</dbReference>
<gene>
    <name evidence="4 5" type="primary">aat</name>
    <name evidence="5" type="ORF">Mame_02443</name>
</gene>
<comment type="catalytic activity">
    <reaction evidence="4">
        <text>N-terminal L-lysyl-[protein] + L-leucyl-tRNA(Leu) = N-terminal L-leucyl-L-lysyl-[protein] + tRNA(Leu) + H(+)</text>
        <dbReference type="Rhea" id="RHEA:12340"/>
        <dbReference type="Rhea" id="RHEA-COMP:9613"/>
        <dbReference type="Rhea" id="RHEA-COMP:9622"/>
        <dbReference type="Rhea" id="RHEA-COMP:12670"/>
        <dbReference type="Rhea" id="RHEA-COMP:12671"/>
        <dbReference type="ChEBI" id="CHEBI:15378"/>
        <dbReference type="ChEBI" id="CHEBI:65249"/>
        <dbReference type="ChEBI" id="CHEBI:78442"/>
        <dbReference type="ChEBI" id="CHEBI:78494"/>
        <dbReference type="ChEBI" id="CHEBI:133043"/>
        <dbReference type="EC" id="2.3.2.6"/>
    </reaction>
</comment>
<dbReference type="HAMAP" id="MF_00688">
    <property type="entry name" value="Leu_Phe_trans"/>
    <property type="match status" value="1"/>
</dbReference>
<dbReference type="InterPro" id="IPR016181">
    <property type="entry name" value="Acyl_CoA_acyltransferase"/>
</dbReference>
<dbReference type="EC" id="2.3.2.6" evidence="4"/>
<dbReference type="AlphaFoldDB" id="A0A1U9Z255"/>
<evidence type="ECO:0000313" key="5">
    <source>
        <dbReference type="EMBL" id="AQZ51771.1"/>
    </source>
</evidence>